<evidence type="ECO:0000256" key="3">
    <source>
        <dbReference type="ARBA" id="ARBA00004906"/>
    </source>
</evidence>
<dbReference type="InterPro" id="IPR013783">
    <property type="entry name" value="Ig-like_fold"/>
</dbReference>
<evidence type="ECO:0000256" key="5">
    <source>
        <dbReference type="ARBA" id="ARBA00012249"/>
    </source>
</evidence>
<feature type="region of interest" description="Disordered" evidence="16">
    <location>
        <begin position="1296"/>
        <end position="1329"/>
    </location>
</feature>
<dbReference type="Pfam" id="PF13540">
    <property type="entry name" value="RCC1_2"/>
    <property type="match status" value="1"/>
</dbReference>
<dbReference type="GO" id="GO:0005886">
    <property type="term" value="C:plasma membrane"/>
    <property type="evidence" value="ECO:0007669"/>
    <property type="project" value="TreeGrafter"/>
</dbReference>
<dbReference type="CDD" id="cd16463">
    <property type="entry name" value="RING-H2_PHR"/>
    <property type="match status" value="1"/>
</dbReference>
<dbReference type="Pfam" id="PF00415">
    <property type="entry name" value="RCC1"/>
    <property type="match status" value="1"/>
</dbReference>
<evidence type="ECO:0000256" key="1">
    <source>
        <dbReference type="ARBA" id="ARBA00000333"/>
    </source>
</evidence>
<dbReference type="OrthoDB" id="6050183at2759"/>
<feature type="region of interest" description="Disordered" evidence="16">
    <location>
        <begin position="1051"/>
        <end position="1109"/>
    </location>
</feature>
<dbReference type="PROSITE" id="PS50089">
    <property type="entry name" value="ZF_RING_2"/>
    <property type="match status" value="1"/>
</dbReference>
<dbReference type="PANTHER" id="PTHR45943">
    <property type="entry name" value="E3 UBIQUITIN-PROTEIN LIGASE MYCBP2"/>
    <property type="match status" value="1"/>
</dbReference>
<feature type="compositionally biased region" description="Basic and acidic residues" evidence="16">
    <location>
        <begin position="3185"/>
        <end position="3198"/>
    </location>
</feature>
<evidence type="ECO:0000256" key="9">
    <source>
        <dbReference type="ARBA" id="ARBA00022771"/>
    </source>
</evidence>
<feature type="region of interest" description="Disordered" evidence="16">
    <location>
        <begin position="4688"/>
        <end position="4710"/>
    </location>
</feature>
<sequence>MVGLLNPLKYGDHFYELYTNNTRRKMQHDRKVLTKRKSRKDKSAAAMAAAAAAAVLEGNAGAGGLVNPLDPPLVKEQLMILPSFPVAHIELDPNASKFAVFSAIRSTVLEAETRYSLFHEGGAAAGQSASSSKKWSNNPNSACCMMCAHSCMIGNMYDCSCHAHMAMHGALGPGNAGPGGPVGVIIDGRVPAPVPVVVGGPGLPSDKRPRRDSANSDADSDTEEPTEREPVYATVPLIVGAGLRSLFELIADARHVHPLLCTKALKALLDVIQGQQPESFKLEPEELINPLYDLLLDLATMPAALNSATGAEANWSAMACAALLGLCIARGDTGKMLKAIAAMLMTPRQLSAQIVQLPVVLATLQHTVISAALNKPTRPDFYSHGVPHNSLIDEFPLKLPPSSTGAPITSPAMACDGVFVYLLYGGTLLKIGTGFGGSYKGHVYAQNEDFSHERSAWLGYSGGQLYFRRTCRRSAGDQLQMVGLDTLAIKAMSPLSMLHMREGLNYVLFTDDDSLHAICSNRDDTLVVKKLNLYHNSYNIDPPPFELPLQLARKKFRTLGYAAFEDELLNQYQIQRIQSAHNSFEPKLPAPCRDADVDVMGMACGKEFGLVRASNGRVYYYGKSAALGLKCVGRTPTLKLTELVISKAANIVHVAVGHDGIHALLVNDDGTVFFAGTARRGEDGDSSKNRRQPKAIKPKKMTKIDGHVVVHAACNNGTSAFVTKTGKLIMYGKDTAHCDAMGFVSELLDQHVTKVALGKAHCVALNAKGQLFSFGLNNKGQCGRIFNKLQPVKDVPPFASSSTAAACFASLLPLDKRLKLDFSTLCDYDDHNLVQGQCRVCVICRECTGYNVSCVSALNVPLDQRLAGSICPCGHGDAGCAKCGLCAACIALQDSDEAKTELKPPPSDVQQRQQRSKTLIMRRKERKGELETGAAGGGAATPTDLDKDPPRVAPLAPQMLQFTSSSPVVQVACGLHHTVVLTLAGEVYTFGSNQYGQLGSGDLQPVSGPVRVQVPGAISQVAAGSNHTVLLTSKGMVYTFGNYQKGQLGRLPSDYGLKPPHQDDDSPVGAGSDGGAGGSPTVAPVGMPGPERSQSPGIVQPSGSKEMPPLLPVLTQRQKFLWNCSPGAVFGLGPCYGKKVTWIGANGDQTFIKIDESLITAQMLPKMHVVANKKTILLIPSIPLSFHTLSINRRDGSCTAHYRGQTNFVKLMQAQPEQQQPEINSNLDVAVTPVADSPAHASTSSLLTALTGTATAGVPINEQMSRSMHEARNQIFEEQLPEVASSAAAAAAAAVAPGTPVSAGSVPRSRRGGKQGTSSPEPIPSPPQLAFTMDPTYNVLWVFDGAARKLRCHNVVASDINEGDANAATYRSLLSPELSLPDRVDSRVARSQASLNLLACLDILTSAQDNIPGCFEQPLLKPTQQTADTQAGEFQVVNRFDNFGGGWGYSGHSVEAIRFSADTDIVICGFGMFGGRGEYSCKLKLFDLGGDGGGYEKEGILISETKEVPYECGARSKHHILLPKPVSAVAGRWYLVWARIAGPSSDCGSCGQASVTTEDQVVFSFKSSKKANNGTDVNSGQIPAILYRLVTQDCKQTPAQMDADPVQRISRAFANSVSRECFESLVVLLSWSWDCFKLQLREERDRSRPLQLQQSLQYLGYVIKSCLRLLRKYTNEIYPQRNSSTSLATGGGSNAAHGGGVATTTKMVQSKANKDKNAPRVVGNAAVMAKYFGDPSPSAAPAMISSASSGGAPSTSASAAAAPGSGTPVTRKTNMENIQLAECIGNVRALLIGIFCDDIFKDIATDEGYELSLEILDECHLSFVACFDAFYPTSSLKWNCLCDLLAQMDRGALHSRLLSAILAGLCSPSVKLRATFSLLSAAGNERQSIISPSDNSGLPMLSSTDAHPYPVLVEQMIYRTQQEKSDFLSNSWTFKDVLVRLLDIIASPIRSRIEVIYSRSLGNLGGSYPGGKKCVNQGLIDNCCHLLARVLAEIVYQTAMGEYDKLFMPPRTLHSTGARFGRCDVSRTWNTGNFGPDAIAFAVDRPGVAIAGAMVYSGSGSYDYQLELLYDNTADLQPQHKWETLESVSGSYDQDAVHNDLAEIKFDHPVHIKENARYALRLCSQGARTCSGDAGMPAVRGPCGAQFHFYACDLSFNGTTPARGQLPCILYYSTPMKQDGISASGRPGEGSSVAAHMEDRMLLLGPHEVSTRDTALQIAADITKKCTELLILARNAMAASCSPSDNSSNHTQTIDSEHNITPIEEHMDINWANNSRTAALPTAIDPQLSTARDLGKRIESFSKGLMETLKFDKRSTNPFEMEIEIGATEVEESADLRNGQSQSVSQSQSQSVPINGNERTTDFELAEQPAQQSMPLQLHSDSEEAPLEVAGMAAGGGVSVADGSGGVAGVGSQAAAVQLLEVFNLAASNMFHTLLPLVYAHIANLACSDPKSSVQILGLIKEILPHIAALNQLHVSKDQRQPEPPIFATQTSGSGSSNSSSTTSNHYCVVESDHPYKSASISSYRVEFPPCVQWLTIEFDPQCGTAQLEDYLLLSIPMRPASQAPPVPHVDDYLEQADNNVNGAADRRRTTGGGIAGSGAAPNIHQRSASVQLTMASCCRSPGGGNAPGSATAPCSTPLRSQDPNDREWIVVKKFNTASTWLHNVLILPGNCVEFSLETSSLYAQDPHNNRYGFKCLVVGYDNPTSINASNSCLIRLEQELAYLGGMCSANLMKKELNLPDDKDVEDMSGIEETINTHHTLLSKGFALSEPQLTVHQALESYLPIGSQSNERQFLKDFISGAPGSSGARLAAWLQPESRLDPNKCELNTITEPLRYGWPSQVTVTIRDQYGDAVLVPELKVEIKAIPTGSGPNGSATGTGPSGTSAAGVSAPGPNLWMRRASGDTWGWGGMAPPPRLNYEPTSKEKMVFKAITFMKPYTNYSFEELRYASPVQTRVTELLNAKDMEDGTFSVQWTPSSVGAYCLAVTIDGIPLEEVYRVDVKEGILPPPTQRTSAQRRPQAPSKLRRFQARHSSGLRIRSHPTLQSEQVGVVRVGGVISFIDEIENDDGVWLRLSTESIRQHCTMGWYPTEAWCLQFNQHLARMLLQPISDKEVNPVRKGAAAEEEEEEQPPATPSASGEASPEPEPDPSPVLSPAKAKTGRFLAGHQSTNPFLYPAKHIDLAEREAQVQEEREKEQEQVLDEDADDREPEQEALPAVELLPAHIGSAIAGVVGGGAIKLQALQKWFKGDAVDGSQPLTPSHSPPLGGVSVRELVRAMGGQDSPRGNGNRSQQEQDPEFSLASMRRPNYSASQTAALLSTPKHTPKRSAVVPSETSGFDDELSLLQITTTTTGQGEQQSELQLATTSTASTASSAAKRSAIGPIKRAMPPSFAESIRAVFAALLWHEGVVHDAMACASFLKFHPGLPKEGATVVTRRGEAGDPRLQLSREQKAQQRHSVEVANAGNYLNIRPSTLETLTKSGNCSLHNRSKYRKNLLSGAGGAINSGEDPAQKLQALPEMVSVLPPALRCLVYLWEQICSGCVQIVQSNALEQREPRLLSPGGRDLNGDADTEGKEGKNSDQGSAAEKDLGRKCKRKKKDDGSWCEICELFLPMPVTYHMRIAHPGCGKSAKGKGYNSVGIFCEGWAGNCGEGGKGASSWFLMCDPCRDRYLASCRSVNNINSAARQLESSAAEGNELNLFGVKSTTLIANAEVYTTMRENATFLLELCSSSSSASGGAGSLAASSSAAKRSPQQMSVVAMPVVIEHQLGNSDLKPSTSRCSRMARLSGSKFCPGVGGGAFRKSFVGGPPVAPENVWMAPESFACLECLGTAGHEDLPYEMFGLGPNSNDNGYDRPLSEISYESCEPNNYELLSGSLAPGTAAAGAVGGGNLSKFHRSYSMGQGWASLAQHNQPQSHHPQQQHHQQQQQLHLQLQQHQVPPVEGQPKVVYRRRNNSTSEGDGSLLICYPSEHLRRLVPPKLLASVSVMQTASGDGTGKEHASGTLGFDQSAGQNGGGNLLLSRPAMAFITQKHELDRLRAAMRRSLRIAACRIYALQALNWLLRSVTQGVCLHDLMWWFVSSLNATGGQQPEGRGEEAAEPALEHPVAYTQISGRFAHLITQSLHVLLQSVADLTLHLPLGSPLQRVAIQCFGIRFRQADHQFLHSSHVFGNISKILSKSDEQNDAMAVSTILKPDCDAEHNQVHPVAAGGSSGAGARLLCYTDLAGMFEVTVSSRPAMAESLTDNSTETFWESDEEDRNKCKIIELSLTKLNYACRYLLVHIDNSRDIQNKVLNVVFYAGQSLGDTNVIKSADVDPKACCWISAKICDDSCTHFRLELHGPENTLRVRQIKLLGLPIGGAVGAEDPSDHKHQPHVRLSHASRIQQQICEAETLRVFRLITGQVFGKLISNVSSDLVPPDSAGIGPPSAGAACASTSLLADSLDLREHMVGILFSRSKLSHLQKQVIVHIVHAIRKEAQRAKEDWELANLAHALKQSPQEPFAPAPAASASCESTPERSRAPDTYCFEMLSMVLALSGSVVGRSYLSQQHGLLRDLLGLLHTGSDRVQRQVTALLRRILPEITPESFSELLGVQRLPPADYSIAHQSASDFDMSRLGLLDIFLAVIAKSLQLQVKVKTTVASAGPSGSGGVSGSSSGNGGAALKAGQQEKTPAFVRLCSSLDLSVQQLRSRPPTGEPGATDPFQFDALPPRKESKRNLNQRWFLNGVISTKQAESIISLIRDLASGKLSEKWSQITKAAIAESVLNLTRLEEIYRSPEHCTKTSTLWLALASLCVLERDHVEKLSSGQWSKLCDTRPLCSNHDDGETAAIIQCETCGSLCGDCDRFLHLNRKTRSHKRTVCKEEEEAIRVELHESCGRTKLFWLLALADSKTLKAMVEFRDGSHTIISGPQEAVGRCRFCGLTGNSGLLEIGNVCADAQCQEYAANSCLKTKPCGHACGGVTGERKCLPCLQHVCHARENEMAEELRDPKLTQDADDMCMICFVEALSCAPSIHLECGHVFHFHCCKAVLEKRWSGPRITFGFSLCPICKADIQHPLLADILEPINGLKQDVKRKALMRIKYEGVVKDTDSKDVNMTQLAMDRYAYYVCFKCQKAYYGGEARCDAEIGEKFDPEELVCGGCSDVARAQMCPKHGTDFLEYKCRYCCSVAVFFCFGTTHFCDTCHDDFQRLTNIPKVKLPQCPAGPKAKQLLGDECPLHVMHPPTGEEFALGCGVCRNAQTF</sequence>
<feature type="region of interest" description="Disordered" evidence="16">
    <location>
        <begin position="3115"/>
        <end position="3156"/>
    </location>
</feature>
<dbReference type="Proteomes" id="UP000008711">
    <property type="component" value="Unassembled WGS sequence"/>
</dbReference>
<feature type="domain" description="RING-type" evidence="17">
    <location>
        <begin position="4999"/>
        <end position="5050"/>
    </location>
</feature>
<dbReference type="InterPro" id="IPR000408">
    <property type="entry name" value="Reg_chr_condens"/>
</dbReference>
<keyword evidence="8" id="KW-0677">Repeat</keyword>
<evidence type="ECO:0000256" key="15">
    <source>
        <dbReference type="PROSITE-ProRule" id="PRU00235"/>
    </source>
</evidence>
<feature type="region of interest" description="Disordered" evidence="16">
    <location>
        <begin position="197"/>
        <end position="231"/>
    </location>
</feature>
<feature type="compositionally biased region" description="Low complexity" evidence="16">
    <location>
        <begin position="2867"/>
        <end position="2894"/>
    </location>
</feature>
<dbReference type="GO" id="GO:0016567">
    <property type="term" value="P:protein ubiquitination"/>
    <property type="evidence" value="ECO:0007669"/>
    <property type="project" value="UniProtKB-UniPathway"/>
</dbReference>
<dbReference type="SUPFAM" id="SSF50985">
    <property type="entry name" value="RCC1/BLIP-II"/>
    <property type="match status" value="1"/>
</dbReference>
<feature type="compositionally biased region" description="Gly residues" evidence="16">
    <location>
        <begin position="4646"/>
        <end position="4660"/>
    </location>
</feature>
<evidence type="ECO:0000256" key="16">
    <source>
        <dbReference type="SAM" id="MobiDB-lite"/>
    </source>
</evidence>
<feature type="compositionally biased region" description="Polar residues" evidence="16">
    <location>
        <begin position="908"/>
        <end position="917"/>
    </location>
</feature>
<dbReference type="Gene3D" id="3.30.40.10">
    <property type="entry name" value="Zinc/RING finger domain, C3HC4 (zinc finger)"/>
    <property type="match status" value="1"/>
</dbReference>
<feature type="region of interest" description="Disordered" evidence="16">
    <location>
        <begin position="3279"/>
        <end position="3337"/>
    </location>
</feature>
<evidence type="ECO:0000256" key="11">
    <source>
        <dbReference type="ARBA" id="ARBA00022833"/>
    </source>
</evidence>
<keyword evidence="9 14" id="KW-0863">Zinc-finger</keyword>
<dbReference type="SMART" id="SM00184">
    <property type="entry name" value="RING"/>
    <property type="match status" value="2"/>
</dbReference>
<dbReference type="FunFam" id="2.130.10.30:FF:000051">
    <property type="entry name" value="Highwire, isoform B"/>
    <property type="match status" value="1"/>
</dbReference>
<dbReference type="Pfam" id="PF08005">
    <property type="entry name" value="PHR"/>
    <property type="match status" value="2"/>
</dbReference>
<comment type="subcellular location">
    <subcellularLocation>
        <location evidence="2">Cell projection</location>
        <location evidence="2">Axon</location>
    </subcellularLocation>
</comment>
<feature type="region of interest" description="Disordered" evidence="16">
    <location>
        <begin position="3907"/>
        <end position="3947"/>
    </location>
</feature>
<dbReference type="CDD" id="cd19799">
    <property type="entry name" value="Bbox2_MYCBP2"/>
    <property type="match status" value="1"/>
</dbReference>
<reference evidence="19 20" key="2">
    <citation type="journal article" date="2008" name="Bioinformatics">
        <title>Assembly reconciliation.</title>
        <authorList>
            <person name="Zimin A.V."/>
            <person name="Smith D.R."/>
            <person name="Sutton G."/>
            <person name="Yorke J.A."/>
        </authorList>
    </citation>
    <scope>NUCLEOTIDE SEQUENCE [LARGE SCALE GENOMIC DNA]</scope>
    <source>
        <strain evidence="19 20">TSC#14021-0224.01</strain>
    </source>
</reference>
<dbReference type="eggNOG" id="KOG1428">
    <property type="taxonomic scope" value="Eukaryota"/>
</dbReference>
<dbReference type="InterPro" id="IPR008979">
    <property type="entry name" value="Galactose-bd-like_sf"/>
</dbReference>
<dbReference type="Gene3D" id="2.60.40.10">
    <property type="entry name" value="Immunoglobulins"/>
    <property type="match status" value="1"/>
</dbReference>
<keyword evidence="11" id="KW-0862">Zinc</keyword>
<feature type="compositionally biased region" description="Low complexity" evidence="16">
    <location>
        <begin position="2340"/>
        <end position="2352"/>
    </location>
</feature>
<feature type="region of interest" description="Disordered" evidence="16">
    <location>
        <begin position="2333"/>
        <end position="2356"/>
    </location>
</feature>
<evidence type="ECO:0000256" key="8">
    <source>
        <dbReference type="ARBA" id="ARBA00022737"/>
    </source>
</evidence>
<dbReference type="InterPro" id="IPR004939">
    <property type="entry name" value="APC_su10/DOC_dom"/>
</dbReference>
<dbReference type="PROSITE" id="PS51284">
    <property type="entry name" value="DOC"/>
    <property type="match status" value="1"/>
</dbReference>
<dbReference type="GO" id="GO:0030424">
    <property type="term" value="C:axon"/>
    <property type="evidence" value="ECO:0007669"/>
    <property type="project" value="UniProtKB-SubCell"/>
</dbReference>
<dbReference type="Gene3D" id="2.130.10.30">
    <property type="entry name" value="Regulator of chromosome condensation 1/beta-lactamase-inhibitor protein II"/>
    <property type="match status" value="2"/>
</dbReference>
<keyword evidence="7" id="KW-0479">Metal-binding</keyword>
<organism evidence="19 20">
    <name type="scientific">Drosophila erecta</name>
    <name type="common">Fruit fly</name>
    <dbReference type="NCBI Taxonomy" id="7220"/>
    <lineage>
        <taxon>Eukaryota</taxon>
        <taxon>Metazoa</taxon>
        <taxon>Ecdysozoa</taxon>
        <taxon>Arthropoda</taxon>
        <taxon>Hexapoda</taxon>
        <taxon>Insecta</taxon>
        <taxon>Pterygota</taxon>
        <taxon>Neoptera</taxon>
        <taxon>Endopterygota</taxon>
        <taxon>Diptera</taxon>
        <taxon>Brachycera</taxon>
        <taxon>Muscomorpha</taxon>
        <taxon>Ephydroidea</taxon>
        <taxon>Drosophilidae</taxon>
        <taxon>Drosophila</taxon>
        <taxon>Sophophora</taxon>
    </lineage>
</organism>
<feature type="region of interest" description="Disordered" evidence="16">
    <location>
        <begin position="2482"/>
        <end position="2504"/>
    </location>
</feature>
<dbReference type="SMART" id="SM01337">
    <property type="entry name" value="APC10"/>
    <property type="match status" value="1"/>
</dbReference>
<dbReference type="UniPathway" id="UPA00143"/>
<dbReference type="Gene3D" id="2.60.120.260">
    <property type="entry name" value="Galactose-binding domain-like"/>
    <property type="match status" value="1"/>
</dbReference>
<dbReference type="EMBL" id="CH954180">
    <property type="protein sequence ID" value="EDV47059.2"/>
    <property type="molecule type" value="Genomic_DNA"/>
</dbReference>
<evidence type="ECO:0000259" key="18">
    <source>
        <dbReference type="PROSITE" id="PS51284"/>
    </source>
</evidence>
<feature type="region of interest" description="Disordered" evidence="16">
    <location>
        <begin position="3007"/>
        <end position="3026"/>
    </location>
</feature>
<keyword evidence="12" id="KW-0966">Cell projection</keyword>
<name>B3NUW1_DROER</name>
<evidence type="ECO:0000256" key="14">
    <source>
        <dbReference type="PROSITE-ProRule" id="PRU00175"/>
    </source>
</evidence>
<evidence type="ECO:0000256" key="10">
    <source>
        <dbReference type="ARBA" id="ARBA00022786"/>
    </source>
</evidence>
<dbReference type="SUPFAM" id="SSF57850">
    <property type="entry name" value="RING/U-box"/>
    <property type="match status" value="1"/>
</dbReference>
<feature type="domain" description="DOC" evidence="18">
    <location>
        <begin position="4201"/>
        <end position="4380"/>
    </location>
</feature>
<comment type="catalytic activity">
    <reaction evidence="1">
        <text>[E2 ubiquitin-conjugating enzyme]-S-ubiquitinyl-L-cysteine + [acceptor protein]-L-threonine = [E2 ubiquitin-conjugating enzyme]-L-cysteine + [acceptor protein]-3-O-ubiquitinyl-L-threonine.</text>
        <dbReference type="EC" id="2.3.2.33"/>
    </reaction>
</comment>
<comment type="pathway">
    <text evidence="3">Protein modification; protein ubiquitination.</text>
</comment>
<evidence type="ECO:0000256" key="7">
    <source>
        <dbReference type="ARBA" id="ARBA00022723"/>
    </source>
</evidence>
<dbReference type="GO" id="GO:0008270">
    <property type="term" value="F:zinc ion binding"/>
    <property type="evidence" value="ECO:0007669"/>
    <property type="project" value="UniProtKB-KW"/>
</dbReference>
<evidence type="ECO:0000256" key="4">
    <source>
        <dbReference type="ARBA" id="ARBA00005415"/>
    </source>
</evidence>
<dbReference type="PROSITE" id="PS50194">
    <property type="entry name" value="FILAMIN_REPEAT"/>
    <property type="match status" value="1"/>
</dbReference>
<dbReference type="GO" id="GO:0099174">
    <property type="term" value="P:regulation of presynapse organization"/>
    <property type="evidence" value="ECO:0007669"/>
    <property type="project" value="UniProtKB-ARBA"/>
</dbReference>
<dbReference type="Gene3D" id="2.60.120.820">
    <property type="entry name" value="PHR domain"/>
    <property type="match status" value="2"/>
</dbReference>
<dbReference type="PANTHER" id="PTHR45943:SF1">
    <property type="entry name" value="E3 UBIQUITIN-PROTEIN LIGASE MYCBP2"/>
    <property type="match status" value="1"/>
</dbReference>
<proteinExistence type="inferred from homology"/>
<dbReference type="GO" id="GO:0061630">
    <property type="term" value="F:ubiquitin protein ligase activity"/>
    <property type="evidence" value="ECO:0007669"/>
    <property type="project" value="UniProtKB-EC"/>
</dbReference>
<evidence type="ECO:0000256" key="13">
    <source>
        <dbReference type="PROSITE-ProRule" id="PRU00087"/>
    </source>
</evidence>
<dbReference type="PROSITE" id="PS00626">
    <property type="entry name" value="RCC1_2"/>
    <property type="match status" value="2"/>
</dbReference>
<feature type="repeat" description="RCC1" evidence="15">
    <location>
        <begin position="985"/>
        <end position="1034"/>
    </location>
</feature>
<dbReference type="GO" id="GO:0008582">
    <property type="term" value="P:regulation of synaptic assembly at neuromuscular junction"/>
    <property type="evidence" value="ECO:0007669"/>
    <property type="project" value="TreeGrafter"/>
</dbReference>
<dbReference type="GO" id="GO:0007411">
    <property type="term" value="P:axon guidance"/>
    <property type="evidence" value="ECO:0007669"/>
    <property type="project" value="TreeGrafter"/>
</dbReference>
<feature type="region of interest" description="Disordered" evidence="16">
    <location>
        <begin position="3185"/>
        <end position="3212"/>
    </location>
</feature>
<evidence type="ECO:0000313" key="20">
    <source>
        <dbReference type="Proteomes" id="UP000008711"/>
    </source>
</evidence>
<accession>B3NUW1</accession>
<feature type="compositionally biased region" description="Basic and acidic residues" evidence="16">
    <location>
        <begin position="205"/>
        <end position="214"/>
    </location>
</feature>
<feature type="compositionally biased region" description="Low complexity" evidence="16">
    <location>
        <begin position="3910"/>
        <end position="3938"/>
    </location>
</feature>
<feature type="compositionally biased region" description="Low complexity" evidence="16">
    <location>
        <begin position="2491"/>
        <end position="2504"/>
    </location>
</feature>
<protein>
    <recommendedName>
        <fullName evidence="5">RCR-type E3 ubiquitin transferase</fullName>
        <ecNumber evidence="5">2.3.2.33</ecNumber>
    </recommendedName>
</protein>
<dbReference type="InterPro" id="IPR038648">
    <property type="entry name" value="PHR_sf"/>
</dbReference>
<dbReference type="HOGENOM" id="CLU_000063_0_0_1"/>
<feature type="region of interest" description="Disordered" evidence="16">
    <location>
        <begin position="2866"/>
        <end position="2894"/>
    </location>
</feature>
<dbReference type="PROSITE" id="PS50012">
    <property type="entry name" value="RCC1_3"/>
    <property type="match status" value="1"/>
</dbReference>
<keyword evidence="6" id="KW-0808">Transferase</keyword>
<dbReference type="InterPro" id="IPR009091">
    <property type="entry name" value="RCC1/BLIP-II"/>
</dbReference>
<keyword evidence="10" id="KW-0833">Ubl conjugation pathway</keyword>
<reference evidence="19 20" key="1">
    <citation type="journal article" date="2007" name="Nature">
        <title>Evolution of genes and genomes on the Drosophila phylogeny.</title>
        <authorList>
            <consortium name="Drosophila 12 Genomes Consortium"/>
            <person name="Clark A.G."/>
            <person name="Eisen M.B."/>
            <person name="Smith D.R."/>
            <person name="Bergman C.M."/>
            <person name="Oliver B."/>
            <person name="Markow T.A."/>
            <person name="Kaufman T.C."/>
            <person name="Kellis M."/>
            <person name="Gelbart W."/>
            <person name="Iyer V.N."/>
            <person name="Pollard D.A."/>
            <person name="Sackton T.B."/>
            <person name="Larracuente A.M."/>
            <person name="Singh N.D."/>
            <person name="Abad J.P."/>
            <person name="Abt D.N."/>
            <person name="Adryan B."/>
            <person name="Aguade M."/>
            <person name="Akashi H."/>
            <person name="Anderson W.W."/>
            <person name="Aquadro C.F."/>
            <person name="Ardell D.H."/>
            <person name="Arguello R."/>
            <person name="Artieri C.G."/>
            <person name="Barbash D.A."/>
            <person name="Barker D."/>
            <person name="Barsanti P."/>
            <person name="Batterham P."/>
            <person name="Batzoglou S."/>
            <person name="Begun D."/>
            <person name="Bhutkar A."/>
            <person name="Blanco E."/>
            <person name="Bosak S.A."/>
            <person name="Bradley R.K."/>
            <person name="Brand A.D."/>
            <person name="Brent M.R."/>
            <person name="Brooks A.N."/>
            <person name="Brown R.H."/>
            <person name="Butlin R.K."/>
            <person name="Caggese C."/>
            <person name="Calvi B.R."/>
            <person name="Bernardo de Carvalho A."/>
            <person name="Caspi A."/>
            <person name="Castrezana S."/>
            <person name="Celniker S.E."/>
            <person name="Chang J.L."/>
            <person name="Chapple C."/>
            <person name="Chatterji S."/>
            <person name="Chinwalla A."/>
            <person name="Civetta A."/>
            <person name="Clifton S.W."/>
            <person name="Comeron J.M."/>
            <person name="Costello J.C."/>
            <person name="Coyne J.A."/>
            <person name="Daub J."/>
            <person name="David R.G."/>
            <person name="Delcher A.L."/>
            <person name="Delehaunty K."/>
            <person name="Do C.B."/>
            <person name="Ebling H."/>
            <person name="Edwards K."/>
            <person name="Eickbush T."/>
            <person name="Evans J.D."/>
            <person name="Filipski A."/>
            <person name="Findeiss S."/>
            <person name="Freyhult E."/>
            <person name="Fulton L."/>
            <person name="Fulton R."/>
            <person name="Garcia A.C."/>
            <person name="Gardiner A."/>
            <person name="Garfield D.A."/>
            <person name="Garvin B.E."/>
            <person name="Gibson G."/>
            <person name="Gilbert D."/>
            <person name="Gnerre S."/>
            <person name="Godfrey J."/>
            <person name="Good R."/>
            <person name="Gotea V."/>
            <person name="Gravely B."/>
            <person name="Greenberg A.J."/>
            <person name="Griffiths-Jones S."/>
            <person name="Gross S."/>
            <person name="Guigo R."/>
            <person name="Gustafson E.A."/>
            <person name="Haerty W."/>
            <person name="Hahn M.W."/>
            <person name="Halligan D.L."/>
            <person name="Halpern A.L."/>
            <person name="Halter G.M."/>
            <person name="Han M.V."/>
            <person name="Heger A."/>
            <person name="Hillier L."/>
            <person name="Hinrichs A.S."/>
            <person name="Holmes I."/>
            <person name="Hoskins R.A."/>
            <person name="Hubisz M.J."/>
            <person name="Hultmark D."/>
            <person name="Huntley M.A."/>
            <person name="Jaffe D.B."/>
            <person name="Jagadeeshan S."/>
            <person name="Jeck W.R."/>
            <person name="Johnson J."/>
            <person name="Jones C.D."/>
            <person name="Jordan W.C."/>
            <person name="Karpen G.H."/>
            <person name="Kataoka E."/>
            <person name="Keightley P.D."/>
            <person name="Kheradpour P."/>
            <person name="Kirkness E.F."/>
            <person name="Koerich L.B."/>
            <person name="Kristiansen K."/>
            <person name="Kudrna D."/>
            <person name="Kulathinal R.J."/>
            <person name="Kumar S."/>
            <person name="Kwok R."/>
            <person name="Lander E."/>
            <person name="Langley C.H."/>
            <person name="Lapoint R."/>
            <person name="Lazzaro B.P."/>
            <person name="Lee S.J."/>
            <person name="Levesque L."/>
            <person name="Li R."/>
            <person name="Lin C.F."/>
            <person name="Lin M.F."/>
            <person name="Lindblad-Toh K."/>
            <person name="Llopart A."/>
            <person name="Long M."/>
            <person name="Low L."/>
            <person name="Lozovsky E."/>
            <person name="Lu J."/>
            <person name="Luo M."/>
            <person name="Machado C.A."/>
            <person name="Makalowski W."/>
            <person name="Marzo M."/>
            <person name="Matsuda M."/>
            <person name="Matzkin L."/>
            <person name="McAllister B."/>
            <person name="McBride C.S."/>
            <person name="McKernan B."/>
            <person name="McKernan K."/>
            <person name="Mendez-Lago M."/>
            <person name="Minx P."/>
            <person name="Mollenhauer M.U."/>
            <person name="Montooth K."/>
            <person name="Mount S.M."/>
            <person name="Mu X."/>
            <person name="Myers E."/>
            <person name="Negre B."/>
            <person name="Newfeld S."/>
            <person name="Nielsen R."/>
            <person name="Noor M.A."/>
            <person name="O'Grady P."/>
            <person name="Pachter L."/>
            <person name="Papaceit M."/>
            <person name="Parisi M.J."/>
            <person name="Parisi M."/>
            <person name="Parts L."/>
            <person name="Pedersen J.S."/>
            <person name="Pesole G."/>
            <person name="Phillippy A.M."/>
            <person name="Ponting C.P."/>
            <person name="Pop M."/>
            <person name="Porcelli D."/>
            <person name="Powell J.R."/>
            <person name="Prohaska S."/>
            <person name="Pruitt K."/>
            <person name="Puig M."/>
            <person name="Quesneville H."/>
            <person name="Ram K.R."/>
            <person name="Rand D."/>
            <person name="Rasmussen M.D."/>
            <person name="Reed L.K."/>
            <person name="Reenan R."/>
            <person name="Reily A."/>
            <person name="Remington K.A."/>
            <person name="Rieger T.T."/>
            <person name="Ritchie M.G."/>
            <person name="Robin C."/>
            <person name="Rogers Y.H."/>
            <person name="Rohde C."/>
            <person name="Rozas J."/>
            <person name="Rubenfield M.J."/>
            <person name="Ruiz A."/>
            <person name="Russo S."/>
            <person name="Salzberg S.L."/>
            <person name="Sanchez-Gracia A."/>
            <person name="Saranga D.J."/>
            <person name="Sato H."/>
            <person name="Schaeffer S.W."/>
            <person name="Schatz M.C."/>
            <person name="Schlenke T."/>
            <person name="Schwartz R."/>
            <person name="Segarra C."/>
            <person name="Singh R.S."/>
            <person name="Sirot L."/>
            <person name="Sirota M."/>
            <person name="Sisneros N.B."/>
            <person name="Smith C.D."/>
            <person name="Smith T.F."/>
            <person name="Spieth J."/>
            <person name="Stage D.E."/>
            <person name="Stark A."/>
            <person name="Stephan W."/>
            <person name="Strausberg R.L."/>
            <person name="Strempel S."/>
            <person name="Sturgill D."/>
            <person name="Sutton G."/>
            <person name="Sutton G.G."/>
            <person name="Tao W."/>
            <person name="Teichmann S."/>
            <person name="Tobari Y.N."/>
            <person name="Tomimura Y."/>
            <person name="Tsolas J.M."/>
            <person name="Valente V.L."/>
            <person name="Venter E."/>
            <person name="Venter J.C."/>
            <person name="Vicario S."/>
            <person name="Vieira F.G."/>
            <person name="Vilella A.J."/>
            <person name="Villasante A."/>
            <person name="Walenz B."/>
            <person name="Wang J."/>
            <person name="Wasserman M."/>
            <person name="Watts T."/>
            <person name="Wilson D."/>
            <person name="Wilson R.K."/>
            <person name="Wing R.A."/>
            <person name="Wolfner M.F."/>
            <person name="Wong A."/>
            <person name="Wong G.K."/>
            <person name="Wu C.I."/>
            <person name="Wu G."/>
            <person name="Yamamoto D."/>
            <person name="Yang H.P."/>
            <person name="Yang S.P."/>
            <person name="Yorke J.A."/>
            <person name="Yoshida K."/>
            <person name="Zdobnov E."/>
            <person name="Zhang P."/>
            <person name="Zhang Y."/>
            <person name="Zimin A.V."/>
            <person name="Baldwin J."/>
            <person name="Abdouelleil A."/>
            <person name="Abdulkadir J."/>
            <person name="Abebe A."/>
            <person name="Abera B."/>
            <person name="Abreu J."/>
            <person name="Acer S.C."/>
            <person name="Aftuck L."/>
            <person name="Alexander A."/>
            <person name="An P."/>
            <person name="Anderson E."/>
            <person name="Anderson S."/>
            <person name="Arachi H."/>
            <person name="Azer M."/>
            <person name="Bachantsang P."/>
            <person name="Barry A."/>
            <person name="Bayul T."/>
            <person name="Berlin A."/>
            <person name="Bessette D."/>
            <person name="Bloom T."/>
            <person name="Blye J."/>
            <person name="Boguslavskiy L."/>
            <person name="Bonnet C."/>
            <person name="Boukhgalter B."/>
            <person name="Bourzgui I."/>
            <person name="Brown A."/>
            <person name="Cahill P."/>
            <person name="Channer S."/>
            <person name="Cheshatsang Y."/>
            <person name="Chuda L."/>
            <person name="Citroen M."/>
            <person name="Collymore A."/>
            <person name="Cooke P."/>
            <person name="Costello M."/>
            <person name="D'Aco K."/>
            <person name="Daza R."/>
            <person name="De Haan G."/>
            <person name="DeGray S."/>
            <person name="DeMaso C."/>
            <person name="Dhargay N."/>
            <person name="Dooley K."/>
            <person name="Dooley E."/>
            <person name="Doricent M."/>
            <person name="Dorje P."/>
            <person name="Dorjee K."/>
            <person name="Dupes A."/>
            <person name="Elong R."/>
            <person name="Falk J."/>
            <person name="Farina A."/>
            <person name="Faro S."/>
            <person name="Ferguson D."/>
            <person name="Fisher S."/>
            <person name="Foley C.D."/>
            <person name="Franke A."/>
            <person name="Friedrich D."/>
            <person name="Gadbois L."/>
            <person name="Gearin G."/>
            <person name="Gearin C.R."/>
            <person name="Giannoukos G."/>
            <person name="Goode T."/>
            <person name="Graham J."/>
            <person name="Grandbois E."/>
            <person name="Grewal S."/>
            <person name="Gyaltsen K."/>
            <person name="Hafez N."/>
            <person name="Hagos B."/>
            <person name="Hall J."/>
            <person name="Henson C."/>
            <person name="Hollinger A."/>
            <person name="Honan T."/>
            <person name="Huard M.D."/>
            <person name="Hughes L."/>
            <person name="Hurhula B."/>
            <person name="Husby M.E."/>
            <person name="Kamat A."/>
            <person name="Kanga B."/>
            <person name="Kashin S."/>
            <person name="Khazanovich D."/>
            <person name="Kisner P."/>
            <person name="Lance K."/>
            <person name="Lara M."/>
            <person name="Lee W."/>
            <person name="Lennon N."/>
            <person name="Letendre F."/>
            <person name="LeVine R."/>
            <person name="Lipovsky A."/>
            <person name="Liu X."/>
            <person name="Liu J."/>
            <person name="Liu S."/>
            <person name="Lokyitsang T."/>
            <person name="Lokyitsang Y."/>
            <person name="Lubonja R."/>
            <person name="Lui A."/>
            <person name="MacDonald P."/>
            <person name="Magnisalis V."/>
            <person name="Maru K."/>
            <person name="Matthews C."/>
            <person name="McCusker W."/>
            <person name="McDonough S."/>
            <person name="Mehta T."/>
            <person name="Meldrim J."/>
            <person name="Meneus L."/>
            <person name="Mihai O."/>
            <person name="Mihalev A."/>
            <person name="Mihova T."/>
            <person name="Mittelman R."/>
            <person name="Mlenga V."/>
            <person name="Montmayeur A."/>
            <person name="Mulrain L."/>
            <person name="Navidi A."/>
            <person name="Naylor J."/>
            <person name="Negash T."/>
            <person name="Nguyen T."/>
            <person name="Nguyen N."/>
            <person name="Nicol R."/>
            <person name="Norbu C."/>
            <person name="Norbu N."/>
            <person name="Novod N."/>
            <person name="O'Neill B."/>
            <person name="Osman S."/>
            <person name="Markiewicz E."/>
            <person name="Oyono O.L."/>
            <person name="Patti C."/>
            <person name="Phunkhang P."/>
            <person name="Pierre F."/>
            <person name="Priest M."/>
            <person name="Raghuraman S."/>
            <person name="Rege F."/>
            <person name="Reyes R."/>
            <person name="Rise C."/>
            <person name="Rogov P."/>
            <person name="Ross K."/>
            <person name="Ryan E."/>
            <person name="Settipalli S."/>
            <person name="Shea T."/>
            <person name="Sherpa N."/>
            <person name="Shi L."/>
            <person name="Shih D."/>
            <person name="Sparrow T."/>
            <person name="Spaulding J."/>
            <person name="Stalker J."/>
            <person name="Stange-Thomann N."/>
            <person name="Stavropoulos S."/>
            <person name="Stone C."/>
            <person name="Strader C."/>
            <person name="Tesfaye S."/>
            <person name="Thomson T."/>
            <person name="Thoulutsang Y."/>
            <person name="Thoulutsang D."/>
            <person name="Topham K."/>
            <person name="Topping I."/>
            <person name="Tsamla T."/>
            <person name="Vassiliev H."/>
            <person name="Vo A."/>
            <person name="Wangchuk T."/>
            <person name="Wangdi T."/>
            <person name="Weiand M."/>
            <person name="Wilkinson J."/>
            <person name="Wilson A."/>
            <person name="Yadav S."/>
            <person name="Young G."/>
            <person name="Yu Q."/>
            <person name="Zembek L."/>
            <person name="Zhong D."/>
            <person name="Zimmer A."/>
            <person name="Zwirko Z."/>
            <person name="Jaffe D.B."/>
            <person name="Alvarez P."/>
            <person name="Brockman W."/>
            <person name="Butler J."/>
            <person name="Chin C."/>
            <person name="Gnerre S."/>
            <person name="Grabherr M."/>
            <person name="Kleber M."/>
            <person name="Mauceli E."/>
            <person name="MacCallum I."/>
        </authorList>
    </citation>
    <scope>NUCLEOTIDE SEQUENCE [LARGE SCALE GENOMIC DNA]</scope>
    <source>
        <strain evidence="19 20">TSC#14021-0224.01</strain>
    </source>
</reference>
<evidence type="ECO:0000256" key="2">
    <source>
        <dbReference type="ARBA" id="ARBA00004489"/>
    </source>
</evidence>
<feature type="compositionally biased region" description="Polar residues" evidence="16">
    <location>
        <begin position="1092"/>
        <end position="1103"/>
    </location>
</feature>
<evidence type="ECO:0000256" key="6">
    <source>
        <dbReference type="ARBA" id="ARBA00022679"/>
    </source>
</evidence>
<feature type="compositionally biased region" description="Acidic residues" evidence="16">
    <location>
        <begin position="3199"/>
        <end position="3212"/>
    </location>
</feature>
<gene>
    <name evidence="19" type="primary">Dere\GG19425</name>
    <name evidence="19" type="synonym">dere_GLEANR_4171</name>
    <name evidence="19" type="synonym">GG19425</name>
    <name evidence="19" type="ORF">Dere_GG19425</name>
</gene>
<dbReference type="PRINTS" id="PR00633">
    <property type="entry name" value="RCCNDNSATION"/>
</dbReference>
<feature type="repeat" description="Filamin" evidence="13">
    <location>
        <begin position="2960"/>
        <end position="2994"/>
    </location>
</feature>
<dbReference type="SUPFAM" id="SSF81296">
    <property type="entry name" value="E set domains"/>
    <property type="match status" value="1"/>
</dbReference>
<feature type="region of interest" description="Disordered" evidence="16">
    <location>
        <begin position="900"/>
        <end position="949"/>
    </location>
</feature>
<dbReference type="InterPro" id="IPR001841">
    <property type="entry name" value="Znf_RING"/>
</dbReference>
<dbReference type="InterPro" id="IPR013083">
    <property type="entry name" value="Znf_RING/FYVE/PHD"/>
</dbReference>
<dbReference type="EC" id="2.3.2.33" evidence="5"/>
<dbReference type="InterPro" id="IPR014756">
    <property type="entry name" value="Ig_E-set"/>
</dbReference>
<feature type="region of interest" description="Disordered" evidence="16">
    <location>
        <begin position="4641"/>
        <end position="4665"/>
    </location>
</feature>
<dbReference type="InterPro" id="IPR012983">
    <property type="entry name" value="PHR"/>
</dbReference>
<evidence type="ECO:0000313" key="19">
    <source>
        <dbReference type="EMBL" id="EDV47059.2"/>
    </source>
</evidence>
<dbReference type="InterPro" id="IPR017868">
    <property type="entry name" value="Filamin/ABP280_repeat-like"/>
</dbReference>
<dbReference type="KEGG" id="der:6550644"/>
<dbReference type="GO" id="GO:0005634">
    <property type="term" value="C:nucleus"/>
    <property type="evidence" value="ECO:0007669"/>
    <property type="project" value="TreeGrafter"/>
</dbReference>
<dbReference type="FunFam" id="3.30.40.10:FF:000078">
    <property type="entry name" value="E3 ubiquitin-protein ligase MYCBP2 isoform X1"/>
    <property type="match status" value="1"/>
</dbReference>
<feature type="compositionally biased region" description="Polar residues" evidence="16">
    <location>
        <begin position="3284"/>
        <end position="3294"/>
    </location>
</feature>
<comment type="similarity">
    <text evidence="4">Belongs to the RING-Cys relay (RCR) family.</text>
</comment>
<keyword evidence="20" id="KW-1185">Reference proteome</keyword>
<evidence type="ECO:0000259" key="17">
    <source>
        <dbReference type="PROSITE" id="PS50089"/>
    </source>
</evidence>
<evidence type="ECO:0000256" key="12">
    <source>
        <dbReference type="ARBA" id="ARBA00023273"/>
    </source>
</evidence>
<feature type="region of interest" description="Disordered" evidence="16">
    <location>
        <begin position="3556"/>
        <end position="3592"/>
    </location>
</feature>
<dbReference type="SUPFAM" id="SSF49785">
    <property type="entry name" value="Galactose-binding domain-like"/>
    <property type="match status" value="1"/>
</dbReference>